<gene>
    <name evidence="1" type="ORF">LRAMOSA11510</name>
</gene>
<organism evidence="1">
    <name type="scientific">Lichtheimia ramosa</name>
    <dbReference type="NCBI Taxonomy" id="688394"/>
    <lineage>
        <taxon>Eukaryota</taxon>
        <taxon>Fungi</taxon>
        <taxon>Fungi incertae sedis</taxon>
        <taxon>Mucoromycota</taxon>
        <taxon>Mucoromycotina</taxon>
        <taxon>Mucoromycetes</taxon>
        <taxon>Mucorales</taxon>
        <taxon>Lichtheimiaceae</taxon>
        <taxon>Lichtheimia</taxon>
    </lineage>
</organism>
<dbReference type="EMBL" id="LK023381">
    <property type="protein sequence ID" value="CDS13656.1"/>
    <property type="molecule type" value="Genomic_DNA"/>
</dbReference>
<name>A0A077X1D2_9FUNG</name>
<sequence>MLRRPKSKLIAGAIAVGKVEKTTEAGKQTAEVDTGKKVSEHDHTVGKVVAGTVVTGGVIAIGAATHVKNTISSWLAKLKTDVADCVEQGGDQKQVEAIVAKANADIEIQLQETYKKTETTDVSKTVKEQLIASTELAKKTALKSSAQVQAVTVEVVSSGKATGASVKERINTIIKSSEQEVHTELEKIDSGLVIEVEHKDSEVQVTKPVHKIEEVKTEVIKEEAHVHKDSKDETIVKKPVEEHHEKEHHHSKIGIIAGIGGAVAAGAAGVAIAAHHHHDKKEEDKHQSEEVVHKNTGVVAEHKHNEVEKTKIEADVEKTKIDSDKKTDIEKVTTGAGAIAVGKIEKTTEAGKQTAEVDTGKKVSEHDHTVGKVVAGTVVTGGVIAIGAATHVKNTISSWLAKLKTDVADCVEQGGDQKQVEAIVAKANADIEIQLQETYKKTETTDVSKTVKEQLIASTELAKKTALKSSAQVQAVTVEVVSSGKATGASVKERIDTIIKSSEQEVHTELEKVDSGLVIEVEHKEAEVQVTKPVHKIEETKTEVIKEEVHVKPADDHHVGKIVAVFCQLLAHQAQG</sequence>
<evidence type="ECO:0000313" key="1">
    <source>
        <dbReference type="EMBL" id="CDS13656.1"/>
    </source>
</evidence>
<dbReference type="AlphaFoldDB" id="A0A077X1D2"/>
<reference evidence="1" key="1">
    <citation type="journal article" date="2014" name="Genome Announc.">
        <title>De novo whole-genome sequence and genome annotation of Lichtheimia ramosa.</title>
        <authorList>
            <person name="Linde J."/>
            <person name="Schwartze V."/>
            <person name="Binder U."/>
            <person name="Lass-Florl C."/>
            <person name="Voigt K."/>
            <person name="Horn F."/>
        </authorList>
    </citation>
    <scope>NUCLEOTIDE SEQUENCE</scope>
    <source>
        <strain evidence="1">JMRC FSU:6197</strain>
    </source>
</reference>
<proteinExistence type="predicted"/>
<accession>A0A077X1D2</accession>
<protein>
    <submittedName>
        <fullName evidence="1">Uncharacterized protein</fullName>
    </submittedName>
</protein>